<evidence type="ECO:0000313" key="3">
    <source>
        <dbReference type="Proteomes" id="UP000815677"/>
    </source>
</evidence>
<evidence type="ECO:0000313" key="2">
    <source>
        <dbReference type="EMBL" id="GAT42998.1"/>
    </source>
</evidence>
<accession>A0ABQ0KVS0</accession>
<protein>
    <recommendedName>
        <fullName evidence="4">HNH nuclease domain-containing protein</fullName>
    </recommendedName>
</protein>
<reference evidence="2" key="1">
    <citation type="submission" date="2014-09" db="EMBL/GenBank/DDBJ databases">
        <title>Genome sequence of the luminous mushroom Mycena chlorophos for searching fungal bioluminescence genes.</title>
        <authorList>
            <person name="Tanaka Y."/>
            <person name="Kasuga D."/>
            <person name="Oba Y."/>
            <person name="Hase S."/>
            <person name="Sato K."/>
            <person name="Oba Y."/>
            <person name="Sakakibara Y."/>
        </authorList>
    </citation>
    <scope>NUCLEOTIDE SEQUENCE</scope>
</reference>
<sequence length="366" mass="40934">MDIQEALGDVDVAQMLEALEDDAGPTPTPQPDPAAMGPPHFTASAVYTPEELVEMLTTTAACSVHISDRDDLEWMLAAAKRVVEAIRARIDTQADTTMNEEILNFPITAMTILGSHKGPIAEGHIAQLIVDGAMAGERLKEYFVLLRGFHGNAEIFMRAALRMLPDMRLPVVGILTEPGTSCTYEMAISDMQTYVASIQWKIQAIKDIDRRVSDPEFEKQMTTLHVRHITRQRQSSMADSPDEVVDEYLAATPHRKYVAIGDAGVHREYLVLIGKIYHMFGTLALVDPHWSPATACTPEKFLVLATDTRETLLRRPLEERRGLVEQEHVHRGFLRDLMCRVGGDLAPRMVEELEGFWQTYPCALLQ</sequence>
<name>A0ABQ0KVS0_MYCCL</name>
<organism evidence="2 3">
    <name type="scientific">Mycena chlorophos</name>
    <name type="common">Agaric fungus</name>
    <name type="synonym">Agaricus chlorophos</name>
    <dbReference type="NCBI Taxonomy" id="658473"/>
    <lineage>
        <taxon>Eukaryota</taxon>
        <taxon>Fungi</taxon>
        <taxon>Dikarya</taxon>
        <taxon>Basidiomycota</taxon>
        <taxon>Agaricomycotina</taxon>
        <taxon>Agaricomycetes</taxon>
        <taxon>Agaricomycetidae</taxon>
        <taxon>Agaricales</taxon>
        <taxon>Marasmiineae</taxon>
        <taxon>Mycenaceae</taxon>
        <taxon>Mycena</taxon>
    </lineage>
</organism>
<evidence type="ECO:0008006" key="4">
    <source>
        <dbReference type="Google" id="ProtNLM"/>
    </source>
</evidence>
<keyword evidence="3" id="KW-1185">Reference proteome</keyword>
<feature type="region of interest" description="Disordered" evidence="1">
    <location>
        <begin position="21"/>
        <end position="41"/>
    </location>
</feature>
<proteinExistence type="predicted"/>
<evidence type="ECO:0000256" key="1">
    <source>
        <dbReference type="SAM" id="MobiDB-lite"/>
    </source>
</evidence>
<dbReference type="EMBL" id="DF838448">
    <property type="protein sequence ID" value="GAT42998.1"/>
    <property type="molecule type" value="Genomic_DNA"/>
</dbReference>
<dbReference type="Proteomes" id="UP000815677">
    <property type="component" value="Unassembled WGS sequence"/>
</dbReference>
<gene>
    <name evidence="2" type="ORF">MCHLO_00691</name>
</gene>